<dbReference type="OrthoDB" id="420669at2759"/>
<feature type="transmembrane region" description="Helical" evidence="2">
    <location>
        <begin position="284"/>
        <end position="317"/>
    </location>
</feature>
<dbReference type="InterPro" id="IPR019561">
    <property type="entry name" value="Translocon_Sec61/SecY_plug_dom"/>
</dbReference>
<evidence type="ECO:0000259" key="3">
    <source>
        <dbReference type="Pfam" id="PF10559"/>
    </source>
</evidence>
<name>A0A120K1E5_9SACH</name>
<dbReference type="GO" id="GO:0015031">
    <property type="term" value="P:protein transport"/>
    <property type="evidence" value="ECO:0007669"/>
    <property type="project" value="InterPro"/>
</dbReference>
<keyword evidence="5" id="KW-1185">Reference proteome</keyword>
<evidence type="ECO:0000256" key="2">
    <source>
        <dbReference type="SAM" id="Phobius"/>
    </source>
</evidence>
<evidence type="ECO:0000313" key="4">
    <source>
        <dbReference type="EMBL" id="AMD19309.1"/>
    </source>
</evidence>
<feature type="transmembrane region" description="Helical" evidence="2">
    <location>
        <begin position="146"/>
        <end position="167"/>
    </location>
</feature>
<gene>
    <name evidence="4" type="ORF">AW171_hschr21134</name>
</gene>
<feature type="transmembrane region" description="Helical" evidence="2">
    <location>
        <begin position="243"/>
        <end position="263"/>
    </location>
</feature>
<feature type="transmembrane region" description="Helical" evidence="2">
    <location>
        <begin position="33"/>
        <end position="54"/>
    </location>
</feature>
<dbReference type="PANTHER" id="PTHR10906">
    <property type="entry name" value="SECY/SEC61-ALPHA FAMILY MEMBER"/>
    <property type="match status" value="1"/>
</dbReference>
<comment type="similarity">
    <text evidence="1">Belongs to the SecY/SEC61-alpha family.</text>
</comment>
<dbReference type="AlphaFoldDB" id="A0A120K1E5"/>
<organism evidence="4 5">
    <name type="scientific">Eremothecium sinecaudum</name>
    <dbReference type="NCBI Taxonomy" id="45286"/>
    <lineage>
        <taxon>Eukaryota</taxon>
        <taxon>Fungi</taxon>
        <taxon>Dikarya</taxon>
        <taxon>Ascomycota</taxon>
        <taxon>Saccharomycotina</taxon>
        <taxon>Saccharomycetes</taxon>
        <taxon>Saccharomycetales</taxon>
        <taxon>Saccharomycetaceae</taxon>
        <taxon>Eremothecium</taxon>
    </lineage>
</organism>
<dbReference type="STRING" id="45286.A0A120K1E5"/>
<dbReference type="SUPFAM" id="SSF103491">
    <property type="entry name" value="Preprotein translocase SecY subunit"/>
    <property type="match status" value="1"/>
</dbReference>
<feature type="transmembrane region" description="Helical" evidence="2">
    <location>
        <begin position="360"/>
        <end position="382"/>
    </location>
</feature>
<dbReference type="Pfam" id="PF00344">
    <property type="entry name" value="SecY"/>
    <property type="match status" value="1"/>
</dbReference>
<dbReference type="GO" id="GO:0016020">
    <property type="term" value="C:membrane"/>
    <property type="evidence" value="ECO:0007669"/>
    <property type="project" value="InterPro"/>
</dbReference>
<accession>A0A120K1E5</accession>
<dbReference type="PIRSF" id="PIRSF004557">
    <property type="entry name" value="SecY"/>
    <property type="match status" value="1"/>
</dbReference>
<dbReference type="GeneID" id="28721589"/>
<dbReference type="RefSeq" id="XP_017986305.1">
    <property type="nucleotide sequence ID" value="XM_018130816.1"/>
</dbReference>
<keyword evidence="2" id="KW-0472">Membrane</keyword>
<reference evidence="4 5" key="1">
    <citation type="submission" date="2016-01" db="EMBL/GenBank/DDBJ databases">
        <title>Genome sequence of the yeast Holleya sinecauda.</title>
        <authorList>
            <person name="Dietrich F.S."/>
        </authorList>
    </citation>
    <scope>NUCLEOTIDE SEQUENCE [LARGE SCALE GENOMIC DNA]</scope>
    <source>
        <strain evidence="4 5">ATCC 58844</strain>
    </source>
</reference>
<dbReference type="InterPro" id="IPR023201">
    <property type="entry name" value="SecY_dom_sf"/>
</dbReference>
<protein>
    <submittedName>
        <fullName evidence="4">HBR408Wp</fullName>
    </submittedName>
</protein>
<evidence type="ECO:0000313" key="5">
    <source>
        <dbReference type="Proteomes" id="UP000243052"/>
    </source>
</evidence>
<feature type="domain" description="Translocon Sec61/SecY plug" evidence="3">
    <location>
        <begin position="41"/>
        <end position="74"/>
    </location>
</feature>
<dbReference type="Pfam" id="PF10559">
    <property type="entry name" value="Plug_translocon"/>
    <property type="match status" value="1"/>
</dbReference>
<dbReference type="InterPro" id="IPR002208">
    <property type="entry name" value="SecY/SEC61-alpha"/>
</dbReference>
<keyword evidence="2" id="KW-1133">Transmembrane helix</keyword>
<dbReference type="EMBL" id="CP014242">
    <property type="protein sequence ID" value="AMD19309.1"/>
    <property type="molecule type" value="Genomic_DNA"/>
</dbReference>
<feature type="transmembrane region" description="Helical" evidence="2">
    <location>
        <begin position="121"/>
        <end position="140"/>
    </location>
</feature>
<feature type="transmembrane region" description="Helical" evidence="2">
    <location>
        <begin position="83"/>
        <end position="101"/>
    </location>
</feature>
<proteinExistence type="inferred from homology"/>
<evidence type="ECO:0000256" key="1">
    <source>
        <dbReference type="RuleBase" id="RU004349"/>
    </source>
</evidence>
<feature type="transmembrane region" description="Helical" evidence="2">
    <location>
        <begin position="174"/>
        <end position="193"/>
    </location>
</feature>
<sequence>MAGVRLVEVIKPFMWLLPEVELPYEKISFDDKVVYTLIAVLIYMFGQLPLAGLLKEATEVKDPLFFMRGVFAAEPRTLMEFGIFPPVATALLFQLLAGMKIIKVNFKHQQERQLFQSSIKFFSIIQYAILANIFIFSGYYGESLSASTALLLNLQLIGAGTLTTLLIEVIDKGYGFGSGVMAFSAATVATSFVSDTFGVTQIFIDSTNGIKEPQGALINLIQGLTSKHKTFIGAIFNAFQRDYLPNLTTVCMVAAVAAAVGYLQSCRLDLPIRSTRARGMNNVYPVRLLYTSGMSVLFSYVILFYIHIVAFTVIQLFGRNDPQNILVKILGRYNVVKDLYYVPSFPMSLLVPPKSLFDGLFRQPLTIITFAIFLVTTGVWFASRWQEISGSSAHDCSAQFKEQGITLIGVREQSVAKELGKVIPLAASTGAATMALLVAIGEYLGLKGAAASIVVGISSAFSLVELVGMEFQQSGGQSALAQAFGNPSGA</sequence>
<keyword evidence="2" id="KW-0812">Transmembrane</keyword>
<dbReference type="Proteomes" id="UP000243052">
    <property type="component" value="Chromosome ii"/>
</dbReference>
<dbReference type="Gene3D" id="1.10.3370.10">
    <property type="entry name" value="SecY subunit domain"/>
    <property type="match status" value="1"/>
</dbReference>